<organism evidence="7 8">
    <name type="scientific">Smittium simulii</name>
    <dbReference type="NCBI Taxonomy" id="133385"/>
    <lineage>
        <taxon>Eukaryota</taxon>
        <taxon>Fungi</taxon>
        <taxon>Fungi incertae sedis</taxon>
        <taxon>Zoopagomycota</taxon>
        <taxon>Kickxellomycotina</taxon>
        <taxon>Harpellomycetes</taxon>
        <taxon>Harpellales</taxon>
        <taxon>Legeriomycetaceae</taxon>
        <taxon>Smittium</taxon>
    </lineage>
</organism>
<comment type="caution">
    <text evidence="7">The sequence shown here is derived from an EMBL/GenBank/DDBJ whole genome shotgun (WGS) entry which is preliminary data.</text>
</comment>
<name>A0A2T9Y2R9_9FUNG</name>
<dbReference type="GO" id="GO:0005634">
    <property type="term" value="C:nucleus"/>
    <property type="evidence" value="ECO:0007669"/>
    <property type="project" value="TreeGrafter"/>
</dbReference>
<protein>
    <recommendedName>
        <fullName evidence="6">MYND-type domain-containing protein</fullName>
    </recommendedName>
</protein>
<evidence type="ECO:0000313" key="7">
    <source>
        <dbReference type="EMBL" id="PVU86645.1"/>
    </source>
</evidence>
<dbReference type="Gene3D" id="6.10.140.2220">
    <property type="match status" value="1"/>
</dbReference>
<dbReference type="Pfam" id="PF04194">
    <property type="entry name" value="PDCD2_C"/>
    <property type="match status" value="1"/>
</dbReference>
<dbReference type="STRING" id="133385.A0A2T9Y2R9"/>
<evidence type="ECO:0000256" key="4">
    <source>
        <dbReference type="PROSITE-ProRule" id="PRU00134"/>
    </source>
</evidence>
<reference evidence="7 8" key="1">
    <citation type="journal article" date="2018" name="MBio">
        <title>Comparative Genomics Reveals the Core Gene Toolbox for the Fungus-Insect Symbiosis.</title>
        <authorList>
            <person name="Wang Y."/>
            <person name="Stata M."/>
            <person name="Wang W."/>
            <person name="Stajich J.E."/>
            <person name="White M.M."/>
            <person name="Moncalvo J.M."/>
        </authorList>
    </citation>
    <scope>NUCLEOTIDE SEQUENCE [LARGE SCALE GENOMIC DNA]</scope>
    <source>
        <strain evidence="7 8">SWE-8-4</strain>
    </source>
</reference>
<keyword evidence="8" id="KW-1185">Reference proteome</keyword>
<dbReference type="GO" id="GO:0008270">
    <property type="term" value="F:zinc ion binding"/>
    <property type="evidence" value="ECO:0007669"/>
    <property type="project" value="UniProtKB-KW"/>
</dbReference>
<gene>
    <name evidence="7" type="ORF">BB561_006616</name>
</gene>
<dbReference type="PANTHER" id="PTHR12298:SF4">
    <property type="entry name" value="PROGRAMMED CELL DEATH PROTEIN 2"/>
    <property type="match status" value="1"/>
</dbReference>
<accession>A0A2T9Y2R9</accession>
<dbReference type="InterPro" id="IPR007320">
    <property type="entry name" value="PDCD2_C"/>
</dbReference>
<sequence length="379" mass="43471">MADTSKSNPVPILGFIEDDMYSPTDAFVSKVGGTPNWLHYTQPLNSASVTCKNCKEPMILLLQLYAPEDIPAQAYHRVLYLFTCRNGKCHRAGFKESFSVLRSQLSKENEYYTIQKLSNTSEYDDKENEDSYQSETEYSESETDESYENTLRPGIIEPKLCIVCGLSGTHSCSKCKNQYYCSKEHQLVDWTLGQHKTNCDYEILSETEVITKAKKTPIEGTVIGKPEEDELDEDSIVEVDKPFLDFQQRISHNPTQILRYARNADYDKDCEPLWVNSFGKPSDDNIPKCELCGSERTFEFQVMPQLLNYLNLNHSQKEGIDWGTLLIYTCPKNCETDKEYKKEFIWRQNFSTDGIGNRYAKAAMNMLDESDLGLDTMNI</sequence>
<evidence type="ECO:0000256" key="2">
    <source>
        <dbReference type="ARBA" id="ARBA00022771"/>
    </source>
</evidence>
<dbReference type="PROSITE" id="PS50865">
    <property type="entry name" value="ZF_MYND_2"/>
    <property type="match status" value="1"/>
</dbReference>
<dbReference type="GO" id="GO:0005737">
    <property type="term" value="C:cytoplasm"/>
    <property type="evidence" value="ECO:0007669"/>
    <property type="project" value="InterPro"/>
</dbReference>
<keyword evidence="1" id="KW-0479">Metal-binding</keyword>
<feature type="domain" description="MYND-type" evidence="6">
    <location>
        <begin position="161"/>
        <end position="199"/>
    </location>
</feature>
<evidence type="ECO:0000256" key="1">
    <source>
        <dbReference type="ARBA" id="ARBA00022723"/>
    </source>
</evidence>
<keyword evidence="2 4" id="KW-0863">Zinc-finger</keyword>
<dbReference type="Proteomes" id="UP000245383">
    <property type="component" value="Unassembled WGS sequence"/>
</dbReference>
<proteinExistence type="predicted"/>
<keyword evidence="3" id="KW-0862">Zinc</keyword>
<dbReference type="EMBL" id="MBFR01000630">
    <property type="protein sequence ID" value="PVU86645.1"/>
    <property type="molecule type" value="Genomic_DNA"/>
</dbReference>
<dbReference type="SUPFAM" id="SSF144232">
    <property type="entry name" value="HIT/MYND zinc finger-like"/>
    <property type="match status" value="1"/>
</dbReference>
<dbReference type="OrthoDB" id="443682at2759"/>
<dbReference type="PROSITE" id="PS01360">
    <property type="entry name" value="ZF_MYND_1"/>
    <property type="match status" value="1"/>
</dbReference>
<evidence type="ECO:0000256" key="5">
    <source>
        <dbReference type="SAM" id="MobiDB-lite"/>
    </source>
</evidence>
<evidence type="ECO:0000256" key="3">
    <source>
        <dbReference type="ARBA" id="ARBA00022833"/>
    </source>
</evidence>
<dbReference type="InterPro" id="IPR002893">
    <property type="entry name" value="Znf_MYND"/>
</dbReference>
<evidence type="ECO:0000259" key="6">
    <source>
        <dbReference type="PROSITE" id="PS50865"/>
    </source>
</evidence>
<feature type="region of interest" description="Disordered" evidence="5">
    <location>
        <begin position="121"/>
        <end position="148"/>
    </location>
</feature>
<dbReference type="AlphaFoldDB" id="A0A2T9Y2R9"/>
<dbReference type="Pfam" id="PF01753">
    <property type="entry name" value="zf-MYND"/>
    <property type="match status" value="1"/>
</dbReference>
<dbReference type="PANTHER" id="PTHR12298">
    <property type="entry name" value="PCDC2 PROGRAMMED CELL DEATH PROTEIN 2 -RELATED"/>
    <property type="match status" value="1"/>
</dbReference>
<evidence type="ECO:0000313" key="8">
    <source>
        <dbReference type="Proteomes" id="UP000245383"/>
    </source>
</evidence>
<feature type="compositionally biased region" description="Acidic residues" evidence="5">
    <location>
        <begin position="122"/>
        <end position="147"/>
    </location>
</feature>